<accession>A0A1T4NF00</accession>
<dbReference type="PROSITE" id="PS51257">
    <property type="entry name" value="PROKAR_LIPOPROTEIN"/>
    <property type="match status" value="1"/>
</dbReference>
<dbReference type="Pfam" id="PF18559">
    <property type="entry name" value="Exop_C"/>
    <property type="match status" value="1"/>
</dbReference>
<dbReference type="EMBL" id="FUXB01000005">
    <property type="protein sequence ID" value="SJZ77693.1"/>
    <property type="molecule type" value="Genomic_DNA"/>
</dbReference>
<dbReference type="GeneID" id="70584181"/>
<feature type="domain" description="ExoP galactose-binding-like" evidence="1">
    <location>
        <begin position="51"/>
        <end position="202"/>
    </location>
</feature>
<dbReference type="Proteomes" id="UP000190834">
    <property type="component" value="Unassembled WGS sequence"/>
</dbReference>
<dbReference type="RefSeq" id="WP_078925741.1">
    <property type="nucleotide sequence ID" value="NZ_FUXB01000005.1"/>
</dbReference>
<evidence type="ECO:0000259" key="1">
    <source>
        <dbReference type="Pfam" id="PF18559"/>
    </source>
</evidence>
<protein>
    <recommendedName>
        <fullName evidence="1">ExoP galactose-binding-like domain-containing protein</fullName>
    </recommendedName>
</protein>
<sequence>MKRITKKSIVIPLLPIIIAGCNFDKEIKQLDVQQSDESKLFGVSAITGISPWIQSESDNWNVMQVSQTPASMTGIDAVLINNHGQNDTADIQITGTQSRIFMLKSESAMNLKRYQAGYIEFKIRSKSAVPSSMTVSIDNEWPNRSSLVLNDVLSGGGSWETLTVPIQCLQPFDGAVAINLSQVGNPFHLDIKETFDYEITDIMYRLTTERETVVNPDSCEVGAGSGVNQAPPLESGNLALYYSGDSTQAQDYTSSYPINSFGFDVEEENHVVNVFASDNGGVFLGSEDSDKDFSEYKEDFMTLDLKVKNYGETNGIQVRMDGESEESGLFFTVDNNILPSDNEWYRCQFPISLLIPEDNLNLVKKSLYLSGPWNSMNELEFSFTNVAIKDEEENYNPASPCIKL</sequence>
<dbReference type="AlphaFoldDB" id="A0A1T4NF00"/>
<reference evidence="3" key="1">
    <citation type="submission" date="2017-02" db="EMBL/GenBank/DDBJ databases">
        <authorList>
            <person name="Varghese N."/>
            <person name="Submissions S."/>
        </authorList>
    </citation>
    <scope>NUCLEOTIDE SEQUENCE [LARGE SCALE GENOMIC DNA]</scope>
    <source>
        <strain evidence="3">DSM 19608</strain>
    </source>
</reference>
<dbReference type="Gene3D" id="2.60.120.430">
    <property type="entry name" value="Galactose-binding lectin"/>
    <property type="match status" value="2"/>
</dbReference>
<dbReference type="InterPro" id="IPR041443">
    <property type="entry name" value="Exop_C"/>
</dbReference>
<dbReference type="STRING" id="1123491.SAMN02745782_01344"/>
<evidence type="ECO:0000313" key="2">
    <source>
        <dbReference type="EMBL" id="SJZ77693.1"/>
    </source>
</evidence>
<proteinExistence type="predicted"/>
<evidence type="ECO:0000313" key="3">
    <source>
        <dbReference type="Proteomes" id="UP000190834"/>
    </source>
</evidence>
<name>A0A1T4NF00_VIBCI</name>
<keyword evidence="3" id="KW-1185">Reference proteome</keyword>
<dbReference type="OrthoDB" id="5846466at2"/>
<gene>
    <name evidence="2" type="ORF">SAMN02745782_01344</name>
</gene>
<organism evidence="2 3">
    <name type="scientific">Vibrio cincinnatiensis DSM 19608</name>
    <dbReference type="NCBI Taxonomy" id="1123491"/>
    <lineage>
        <taxon>Bacteria</taxon>
        <taxon>Pseudomonadati</taxon>
        <taxon>Pseudomonadota</taxon>
        <taxon>Gammaproteobacteria</taxon>
        <taxon>Vibrionales</taxon>
        <taxon>Vibrionaceae</taxon>
        <taxon>Vibrio</taxon>
    </lineage>
</organism>